<dbReference type="InterPro" id="IPR009100">
    <property type="entry name" value="AcylCoA_DH/oxidase_NM_dom_sf"/>
</dbReference>
<dbReference type="Gene3D" id="2.40.110.10">
    <property type="entry name" value="Butyryl-CoA Dehydrogenase, subunit A, domain 2"/>
    <property type="match status" value="1"/>
</dbReference>
<dbReference type="Proteomes" id="UP000198418">
    <property type="component" value="Unassembled WGS sequence"/>
</dbReference>
<dbReference type="Gene3D" id="1.10.540.10">
    <property type="entry name" value="Acyl-CoA dehydrogenase/oxidase, N-terminal domain"/>
    <property type="match status" value="1"/>
</dbReference>
<dbReference type="Gene3D" id="1.20.140.10">
    <property type="entry name" value="Butyryl-CoA Dehydrogenase, subunit A, domain 3"/>
    <property type="match status" value="1"/>
</dbReference>
<evidence type="ECO:0000256" key="2">
    <source>
        <dbReference type="ARBA" id="ARBA00009347"/>
    </source>
</evidence>
<accession>A0A212RI51</accession>
<dbReference type="Pfam" id="PF02771">
    <property type="entry name" value="Acyl-CoA_dh_N"/>
    <property type="match status" value="1"/>
</dbReference>
<dbReference type="PANTHER" id="PTHR42803:SF1">
    <property type="entry name" value="BROAD-SPECIFICITY LINEAR ACYL-COA DEHYDROGENASE FADE5"/>
    <property type="match status" value="1"/>
</dbReference>
<sequence>MTQYRAPVRDMLFTLRAVGGLDEVAALPGNEEVSDDLIEAIFEEAAKFAGDVLAPLNQPGDKAGCVVKDGVVTTPDGVKSAFAAFCDNGWHAMPASAAWGGQGLPQLVNTPVIEMWTASNLAFSLCQMLTVGAISAIEHHGSATQKAIYLPKMTSGEWTGTMNLTEPQAGSDLAAVRTKAVPEGDHYRITGTKIFITWGEHDVAGNIIHLVLARLPDAPAGVKGISLFVVPKFLVNLDGSLGDRNDLVCASLEHKLGIHASPTAVMSFGEKGGAIGYLVGEANRGLEYMFTMMNHARFNVGLEGVAIAERAMQQAHRYALDRVQGRPLGCEAGKPIAYHPDVKRMLLDMKARVEGLRATAYFTAGRMDVAAKSPDPAIAKKAQALVDLLVPVVKGFSTESSVLIASTGVQVHGGMGFVEETGAAQHYRDARITPIYEGTTGIQANDFVGRKIARDGGAAAKTLIADFRAEVGDHAGLAAALNTFETVVGWIADAHAAHPERTAASAVAALTLAGIVVGACLLEKQARAAKARLDGGDSAVLTGKIAASAYYLAHVLPQVEGLALAITQGHEAINAFDPGAI</sequence>
<evidence type="ECO:0000256" key="1">
    <source>
        <dbReference type="ARBA" id="ARBA00001974"/>
    </source>
</evidence>
<gene>
    <name evidence="15" type="ORF">SAMN06265338_104247</name>
</gene>
<dbReference type="GO" id="GO:0016627">
    <property type="term" value="F:oxidoreductase activity, acting on the CH-CH group of donors"/>
    <property type="evidence" value="ECO:0007669"/>
    <property type="project" value="InterPro"/>
</dbReference>
<evidence type="ECO:0000256" key="9">
    <source>
        <dbReference type="ARBA" id="ARBA00069043"/>
    </source>
</evidence>
<dbReference type="OrthoDB" id="9807883at2"/>
<dbReference type="InterPro" id="IPR052166">
    <property type="entry name" value="Diverse_Acyl-CoA_DH"/>
</dbReference>
<proteinExistence type="inferred from homology"/>
<feature type="domain" description="Acyl-CoA dehydrogenase/oxidase N-terminal" evidence="13">
    <location>
        <begin position="39"/>
        <end position="157"/>
    </location>
</feature>
<evidence type="ECO:0000259" key="14">
    <source>
        <dbReference type="Pfam" id="PF12806"/>
    </source>
</evidence>
<protein>
    <recommendedName>
        <fullName evidence="9">3-methylmercaptopropionyl-CoA dehydrogenase</fullName>
        <ecNumber evidence="8">1.3.99.41</ecNumber>
    </recommendedName>
</protein>
<dbReference type="AlphaFoldDB" id="A0A212RI51"/>
<feature type="domain" description="Acetyl-CoA dehydrogenase-like C-terminal" evidence="14">
    <location>
        <begin position="475"/>
        <end position="576"/>
    </location>
</feature>
<comment type="similarity">
    <text evidence="2 10">Belongs to the acyl-CoA dehydrogenase family.</text>
</comment>
<keyword evidence="16" id="KW-1185">Reference proteome</keyword>
<dbReference type="InterPro" id="IPR046373">
    <property type="entry name" value="Acyl-CoA_Oxase/DH_mid-dom_sf"/>
</dbReference>
<dbReference type="InterPro" id="IPR013786">
    <property type="entry name" value="AcylCoA_DH/ox_N"/>
</dbReference>
<dbReference type="PANTHER" id="PTHR42803">
    <property type="entry name" value="ACYL-COA DEHYDROGENASE"/>
    <property type="match status" value="1"/>
</dbReference>
<evidence type="ECO:0000259" key="11">
    <source>
        <dbReference type="Pfam" id="PF00441"/>
    </source>
</evidence>
<dbReference type="InterPro" id="IPR009075">
    <property type="entry name" value="AcylCo_DH/oxidase_C"/>
</dbReference>
<feature type="domain" description="Acyl-CoA oxidase/dehydrogenase middle" evidence="12">
    <location>
        <begin position="162"/>
        <end position="268"/>
    </location>
</feature>
<dbReference type="InterPro" id="IPR037069">
    <property type="entry name" value="AcylCoA_DH/ox_N_sf"/>
</dbReference>
<dbReference type="EMBL" id="FYDG01000004">
    <property type="protein sequence ID" value="SNB71941.1"/>
    <property type="molecule type" value="Genomic_DNA"/>
</dbReference>
<comment type="catalytic activity">
    <reaction evidence="6">
        <text>3-(methylsulfanyl)propanoyl-CoA + oxidized [electron-transfer flavoprotein] + H(+) = 3-(methylsulfanyl)acryloyl-CoA + reduced [electron-transfer flavoprotein]</text>
        <dbReference type="Rhea" id="RHEA:52612"/>
        <dbReference type="Rhea" id="RHEA-COMP:10685"/>
        <dbReference type="Rhea" id="RHEA-COMP:10686"/>
        <dbReference type="ChEBI" id="CHEBI:15378"/>
        <dbReference type="ChEBI" id="CHEBI:57692"/>
        <dbReference type="ChEBI" id="CHEBI:58307"/>
        <dbReference type="ChEBI" id="CHEBI:82815"/>
        <dbReference type="ChEBI" id="CHEBI:84994"/>
        <dbReference type="EC" id="1.3.99.41"/>
    </reaction>
    <physiologicalReaction direction="left-to-right" evidence="6">
        <dbReference type="Rhea" id="RHEA:52613"/>
    </physiologicalReaction>
</comment>
<comment type="function">
    <text evidence="7">Involved in the assimilation of dimethylsulphoniopropionate (DMSP), an important compound in the fixation of carbon in marine phytoplankton, by mediating the conversion of 3-(methylthio)propanoyl-CoA (MMPA-CoA) to 3-(methylthio)acryloyl-CoA (MTA-CoA).</text>
</comment>
<dbReference type="InterPro" id="IPR025878">
    <property type="entry name" value="Acyl-CoA_dh-like_C_dom"/>
</dbReference>
<dbReference type="InterPro" id="IPR036250">
    <property type="entry name" value="AcylCo_DH-like_C"/>
</dbReference>
<dbReference type="SUPFAM" id="SSF56645">
    <property type="entry name" value="Acyl-CoA dehydrogenase NM domain-like"/>
    <property type="match status" value="1"/>
</dbReference>
<dbReference type="InterPro" id="IPR006091">
    <property type="entry name" value="Acyl-CoA_Oxase/DH_mid-dom"/>
</dbReference>
<dbReference type="EC" id="1.3.99.41" evidence="8"/>
<comment type="cofactor">
    <cofactor evidence="1 10">
        <name>FAD</name>
        <dbReference type="ChEBI" id="CHEBI:57692"/>
    </cofactor>
</comment>
<evidence type="ECO:0000256" key="5">
    <source>
        <dbReference type="ARBA" id="ARBA00023002"/>
    </source>
</evidence>
<feature type="domain" description="Acyl-CoA dehydrogenase/oxidase C-terminal" evidence="11">
    <location>
        <begin position="283"/>
        <end position="446"/>
    </location>
</feature>
<keyword evidence="5 10" id="KW-0560">Oxidoreductase</keyword>
<evidence type="ECO:0000256" key="10">
    <source>
        <dbReference type="RuleBase" id="RU362125"/>
    </source>
</evidence>
<evidence type="ECO:0000256" key="6">
    <source>
        <dbReference type="ARBA" id="ARBA00051388"/>
    </source>
</evidence>
<evidence type="ECO:0000259" key="12">
    <source>
        <dbReference type="Pfam" id="PF02770"/>
    </source>
</evidence>
<dbReference type="GO" id="GO:0050660">
    <property type="term" value="F:flavin adenine dinucleotide binding"/>
    <property type="evidence" value="ECO:0007669"/>
    <property type="project" value="InterPro"/>
</dbReference>
<evidence type="ECO:0000313" key="15">
    <source>
        <dbReference type="EMBL" id="SNB71941.1"/>
    </source>
</evidence>
<dbReference type="Pfam" id="PF00441">
    <property type="entry name" value="Acyl-CoA_dh_1"/>
    <property type="match status" value="1"/>
</dbReference>
<name>A0A212RI51_RHOAC</name>
<keyword evidence="3 10" id="KW-0285">Flavoprotein</keyword>
<evidence type="ECO:0000256" key="3">
    <source>
        <dbReference type="ARBA" id="ARBA00022630"/>
    </source>
</evidence>
<dbReference type="RefSeq" id="WP_088520692.1">
    <property type="nucleotide sequence ID" value="NZ_FYDG01000004.1"/>
</dbReference>
<evidence type="ECO:0000259" key="13">
    <source>
        <dbReference type="Pfam" id="PF02771"/>
    </source>
</evidence>
<keyword evidence="4 10" id="KW-0274">FAD</keyword>
<dbReference type="SUPFAM" id="SSF47203">
    <property type="entry name" value="Acyl-CoA dehydrogenase C-terminal domain-like"/>
    <property type="match status" value="1"/>
</dbReference>
<evidence type="ECO:0000256" key="8">
    <source>
        <dbReference type="ARBA" id="ARBA00066694"/>
    </source>
</evidence>
<evidence type="ECO:0000256" key="4">
    <source>
        <dbReference type="ARBA" id="ARBA00022827"/>
    </source>
</evidence>
<organism evidence="15 16">
    <name type="scientific">Rhodoblastus acidophilus</name>
    <name type="common">Rhodopseudomonas acidophila</name>
    <dbReference type="NCBI Taxonomy" id="1074"/>
    <lineage>
        <taxon>Bacteria</taxon>
        <taxon>Pseudomonadati</taxon>
        <taxon>Pseudomonadota</taxon>
        <taxon>Alphaproteobacteria</taxon>
        <taxon>Hyphomicrobiales</taxon>
        <taxon>Rhodoblastaceae</taxon>
        <taxon>Rhodoblastus</taxon>
    </lineage>
</organism>
<evidence type="ECO:0000256" key="7">
    <source>
        <dbReference type="ARBA" id="ARBA00058683"/>
    </source>
</evidence>
<evidence type="ECO:0000313" key="16">
    <source>
        <dbReference type="Proteomes" id="UP000198418"/>
    </source>
</evidence>
<reference evidence="16" key="1">
    <citation type="submission" date="2017-06" db="EMBL/GenBank/DDBJ databases">
        <authorList>
            <person name="Varghese N."/>
            <person name="Submissions S."/>
        </authorList>
    </citation>
    <scope>NUCLEOTIDE SEQUENCE [LARGE SCALE GENOMIC DNA]</scope>
    <source>
        <strain evidence="16">DSM 137</strain>
    </source>
</reference>
<dbReference type="FunFam" id="2.40.110.10:FF:000031">
    <property type="entry name" value="Acyl-CoA dehydrogenase, putative"/>
    <property type="match status" value="1"/>
</dbReference>
<dbReference type="Pfam" id="PF12806">
    <property type="entry name" value="Acyl-CoA_dh_C"/>
    <property type="match status" value="1"/>
</dbReference>
<dbReference type="Pfam" id="PF02770">
    <property type="entry name" value="Acyl-CoA_dh_M"/>
    <property type="match status" value="1"/>
</dbReference>